<dbReference type="PANTHER" id="PTHR11741">
    <property type="entry name" value="ELONGATION FACTOR TS"/>
    <property type="match status" value="1"/>
</dbReference>
<proteinExistence type="inferred from homology"/>
<protein>
    <recommendedName>
        <fullName evidence="4">Elongation factor Ts, mitochondrial</fullName>
        <shortName evidence="4">EF-Ts</shortName>
        <shortName evidence="4">EF-TsMt</shortName>
    </recommendedName>
</protein>
<dbReference type="Proteomes" id="UP001163823">
    <property type="component" value="Chromosome 3"/>
</dbReference>
<dbReference type="GO" id="GO:0070125">
    <property type="term" value="P:mitochondrial translational elongation"/>
    <property type="evidence" value="ECO:0007669"/>
    <property type="project" value="TreeGrafter"/>
</dbReference>
<evidence type="ECO:0000313" key="6">
    <source>
        <dbReference type="EMBL" id="KAJ7975790.1"/>
    </source>
</evidence>
<keyword evidence="7" id="KW-1185">Reference proteome</keyword>
<feature type="domain" description="Translation elongation factor EFTs/EF1B dimerisation" evidence="5">
    <location>
        <begin position="163"/>
        <end position="272"/>
    </location>
</feature>
<dbReference type="HAMAP" id="MF_00050">
    <property type="entry name" value="EF_Ts"/>
    <property type="match status" value="1"/>
</dbReference>
<dbReference type="PANTHER" id="PTHR11741:SF0">
    <property type="entry name" value="ELONGATION FACTOR TS, MITOCHONDRIAL"/>
    <property type="match status" value="1"/>
</dbReference>
<keyword evidence="3 4" id="KW-0648">Protein biosynthesis</keyword>
<keyword evidence="4" id="KW-0496">Mitochondrion</keyword>
<evidence type="ECO:0000259" key="5">
    <source>
        <dbReference type="Pfam" id="PF00889"/>
    </source>
</evidence>
<evidence type="ECO:0000256" key="2">
    <source>
        <dbReference type="ARBA" id="ARBA00022768"/>
    </source>
</evidence>
<dbReference type="GO" id="GO:0003746">
    <property type="term" value="F:translation elongation factor activity"/>
    <property type="evidence" value="ECO:0007669"/>
    <property type="project" value="UniProtKB-UniRule"/>
</dbReference>
<dbReference type="CDD" id="cd14275">
    <property type="entry name" value="UBA_EF-Ts"/>
    <property type="match status" value="1"/>
</dbReference>
<dbReference type="KEGG" id="qsa:O6P43_005657"/>
<comment type="function">
    <text evidence="4">Associates with the EF-Tu.GDP complex and induces the exchange of GDP to GTP. It remains bound to the aminoacyl-tRNA.EF-Tu.GTP complex up to the GTP hydrolysis stage on the ribosome.</text>
</comment>
<dbReference type="GO" id="GO:0005739">
    <property type="term" value="C:mitochondrion"/>
    <property type="evidence" value="ECO:0007669"/>
    <property type="project" value="UniProtKB-SubCell"/>
</dbReference>
<evidence type="ECO:0000313" key="7">
    <source>
        <dbReference type="Proteomes" id="UP001163823"/>
    </source>
</evidence>
<sequence>MGFSGGAKRICNKLLKWGSISGRQYSTSVCRKASFFSMLRNPRTSVLFTEANLQYGRVIFLRRFSFEVPVAADQMNLTKQLRERTSAPIKDVKAALVKSNWDIEVAQKELRRRGMVLASKKLSHTAAEGLLALAQSESKAAFFLASFWAFHFGPESLEELTLNLEHPKINGETTVQNAITEVAAMMGENVRVRRGFVMSTSSKGVLSTYLHTSPQPDLGCIAGILSLEVDDAQIQLDAFQFVGSELTMHVVATKSLFLTKEHVSSDASENEPGIL</sequence>
<organism evidence="6 7">
    <name type="scientific">Quillaja saponaria</name>
    <name type="common">Soap bark tree</name>
    <dbReference type="NCBI Taxonomy" id="32244"/>
    <lineage>
        <taxon>Eukaryota</taxon>
        <taxon>Viridiplantae</taxon>
        <taxon>Streptophyta</taxon>
        <taxon>Embryophyta</taxon>
        <taxon>Tracheophyta</taxon>
        <taxon>Spermatophyta</taxon>
        <taxon>Magnoliopsida</taxon>
        <taxon>eudicotyledons</taxon>
        <taxon>Gunneridae</taxon>
        <taxon>Pentapetalae</taxon>
        <taxon>rosids</taxon>
        <taxon>fabids</taxon>
        <taxon>Fabales</taxon>
        <taxon>Quillajaceae</taxon>
        <taxon>Quillaja</taxon>
    </lineage>
</organism>
<comment type="subcellular location">
    <subcellularLocation>
        <location evidence="4">Mitochondrion</location>
    </subcellularLocation>
</comment>
<dbReference type="InterPro" id="IPR009060">
    <property type="entry name" value="UBA-like_sf"/>
</dbReference>
<reference evidence="6" key="1">
    <citation type="journal article" date="2023" name="Science">
        <title>Elucidation of the pathway for biosynthesis of saponin adjuvants from the soapbark tree.</title>
        <authorList>
            <person name="Reed J."/>
            <person name="Orme A."/>
            <person name="El-Demerdash A."/>
            <person name="Owen C."/>
            <person name="Martin L.B.B."/>
            <person name="Misra R.C."/>
            <person name="Kikuchi S."/>
            <person name="Rejzek M."/>
            <person name="Martin A.C."/>
            <person name="Harkess A."/>
            <person name="Leebens-Mack J."/>
            <person name="Louveau T."/>
            <person name="Stephenson M.J."/>
            <person name="Osbourn A."/>
        </authorList>
    </citation>
    <scope>NUCLEOTIDE SEQUENCE</scope>
    <source>
        <strain evidence="6">S10</strain>
    </source>
</reference>
<evidence type="ECO:0000256" key="3">
    <source>
        <dbReference type="ARBA" id="ARBA00022917"/>
    </source>
</evidence>
<gene>
    <name evidence="4" type="primary">EFTS</name>
    <name evidence="6" type="ORF">O6P43_005657</name>
</gene>
<evidence type="ECO:0000256" key="4">
    <source>
        <dbReference type="HAMAP-Rule" id="MF_03135"/>
    </source>
</evidence>
<dbReference type="SUPFAM" id="SSF46934">
    <property type="entry name" value="UBA-like"/>
    <property type="match status" value="1"/>
</dbReference>
<dbReference type="Pfam" id="PF00889">
    <property type="entry name" value="EF_TS"/>
    <property type="match status" value="1"/>
</dbReference>
<accession>A0AAD7VHL8</accession>
<comment type="caution">
    <text evidence="6">The sequence shown here is derived from an EMBL/GenBank/DDBJ whole genome shotgun (WGS) entry which is preliminary data.</text>
</comment>
<dbReference type="FunFam" id="1.10.8.10:FF:000001">
    <property type="entry name" value="Elongation factor Ts"/>
    <property type="match status" value="1"/>
</dbReference>
<keyword evidence="2 4" id="KW-0251">Elongation factor</keyword>
<evidence type="ECO:0000256" key="1">
    <source>
        <dbReference type="ARBA" id="ARBA00005532"/>
    </source>
</evidence>
<name>A0AAD7VHL8_QUISA</name>
<dbReference type="InterPro" id="IPR014039">
    <property type="entry name" value="Transl_elong_EFTs/EF1B_dimer"/>
</dbReference>
<comment type="similarity">
    <text evidence="1 4">Belongs to the EF-Ts family.</text>
</comment>
<dbReference type="AlphaFoldDB" id="A0AAD7VHL8"/>
<dbReference type="EMBL" id="JARAOO010000003">
    <property type="protein sequence ID" value="KAJ7975790.1"/>
    <property type="molecule type" value="Genomic_DNA"/>
</dbReference>
<dbReference type="InterPro" id="IPR001816">
    <property type="entry name" value="Transl_elong_EFTs/EF1B"/>
</dbReference>
<dbReference type="Gene3D" id="1.10.8.10">
    <property type="entry name" value="DNA helicase RuvA subunit, C-terminal domain"/>
    <property type="match status" value="1"/>
</dbReference>